<gene>
    <name evidence="5" type="ORF">GGR25_002864</name>
</gene>
<protein>
    <submittedName>
        <fullName evidence="5">Branched-chain amino acid transport system ATP-binding protein</fullName>
    </submittedName>
</protein>
<accession>A0A840AQV3</accession>
<feature type="domain" description="ABC transporter" evidence="4">
    <location>
        <begin position="3"/>
        <end position="236"/>
    </location>
</feature>
<proteinExistence type="predicted"/>
<dbReference type="Proteomes" id="UP000553963">
    <property type="component" value="Unassembled WGS sequence"/>
</dbReference>
<dbReference type="GO" id="GO:0042941">
    <property type="term" value="P:D-alanine transmembrane transport"/>
    <property type="evidence" value="ECO:0007669"/>
    <property type="project" value="TreeGrafter"/>
</dbReference>
<dbReference type="Pfam" id="PF00005">
    <property type="entry name" value="ABC_tran"/>
    <property type="match status" value="1"/>
</dbReference>
<keyword evidence="6" id="KW-1185">Reference proteome</keyword>
<keyword evidence="2" id="KW-0547">Nucleotide-binding</keyword>
<dbReference type="GO" id="GO:0005524">
    <property type="term" value="F:ATP binding"/>
    <property type="evidence" value="ECO:0007669"/>
    <property type="project" value="UniProtKB-KW"/>
</dbReference>
<dbReference type="GO" id="GO:0015192">
    <property type="term" value="F:L-phenylalanine transmembrane transporter activity"/>
    <property type="evidence" value="ECO:0007669"/>
    <property type="project" value="TreeGrafter"/>
</dbReference>
<name>A0A840AQV3_9HYPH</name>
<dbReference type="SUPFAM" id="SSF52540">
    <property type="entry name" value="P-loop containing nucleoside triphosphate hydrolases"/>
    <property type="match status" value="1"/>
</dbReference>
<dbReference type="InterPro" id="IPR032823">
    <property type="entry name" value="BCA_ABC_TP_C"/>
</dbReference>
<dbReference type="InterPro" id="IPR051120">
    <property type="entry name" value="ABC_AA/LPS_Transport"/>
</dbReference>
<evidence type="ECO:0000313" key="5">
    <source>
        <dbReference type="EMBL" id="MBB3931814.1"/>
    </source>
</evidence>
<dbReference type="InterPro" id="IPR027417">
    <property type="entry name" value="P-loop_NTPase"/>
</dbReference>
<keyword evidence="1" id="KW-0813">Transport</keyword>
<dbReference type="PROSITE" id="PS50893">
    <property type="entry name" value="ABC_TRANSPORTER_2"/>
    <property type="match status" value="1"/>
</dbReference>
<evidence type="ECO:0000256" key="3">
    <source>
        <dbReference type="ARBA" id="ARBA00022840"/>
    </source>
</evidence>
<dbReference type="PANTHER" id="PTHR45772:SF7">
    <property type="entry name" value="AMINO ACID ABC TRANSPORTER ATP-BINDING PROTEIN"/>
    <property type="match status" value="1"/>
</dbReference>
<keyword evidence="3 5" id="KW-0067">ATP-binding</keyword>
<organism evidence="5 6">
    <name type="scientific">Kaistia hirudinis</name>
    <dbReference type="NCBI Taxonomy" id="1293440"/>
    <lineage>
        <taxon>Bacteria</taxon>
        <taxon>Pseudomonadati</taxon>
        <taxon>Pseudomonadota</taxon>
        <taxon>Alphaproteobacteria</taxon>
        <taxon>Hyphomicrobiales</taxon>
        <taxon>Kaistiaceae</taxon>
        <taxon>Kaistia</taxon>
    </lineage>
</organism>
<dbReference type="EMBL" id="JACIDS010000003">
    <property type="protein sequence ID" value="MBB3931814.1"/>
    <property type="molecule type" value="Genomic_DNA"/>
</dbReference>
<dbReference type="AlphaFoldDB" id="A0A840AQV3"/>
<reference evidence="5 6" key="1">
    <citation type="submission" date="2020-08" db="EMBL/GenBank/DDBJ databases">
        <title>Genomic Encyclopedia of Type Strains, Phase IV (KMG-IV): sequencing the most valuable type-strain genomes for metagenomic binning, comparative biology and taxonomic classification.</title>
        <authorList>
            <person name="Goeker M."/>
        </authorList>
    </citation>
    <scope>NUCLEOTIDE SEQUENCE [LARGE SCALE GENOMIC DNA]</scope>
    <source>
        <strain evidence="5 6">DSM 25966</strain>
    </source>
</reference>
<dbReference type="GO" id="GO:1903805">
    <property type="term" value="P:L-valine import across plasma membrane"/>
    <property type="evidence" value="ECO:0007669"/>
    <property type="project" value="TreeGrafter"/>
</dbReference>
<dbReference type="GO" id="GO:0005304">
    <property type="term" value="F:L-valine transmembrane transporter activity"/>
    <property type="evidence" value="ECO:0007669"/>
    <property type="project" value="TreeGrafter"/>
</dbReference>
<sequence length="238" mass="25021">MLLEATGLGKSYGALKVVDDVSIAVDAGDALGIIGPNGAGKSTLFNLIAGSVRPNRGTIRLAGRDITALSAAARCRAGIGRSFQIPRPWVGLTVYENLLVAAEFGAGEAAAMAGSDCLAILDRLGLGHLADVPAGRLRLLERKRLELARGLATRPRVLLLDEIAGGLTDLECESLIEAIRGIRKEGVAIIWIEHVVHALFAVVDRLAVISFGAKIAEGDPQEVFASRQVQEIYLGVPA</sequence>
<dbReference type="SMART" id="SM00382">
    <property type="entry name" value="AAA"/>
    <property type="match status" value="1"/>
</dbReference>
<evidence type="ECO:0000256" key="1">
    <source>
        <dbReference type="ARBA" id="ARBA00022448"/>
    </source>
</evidence>
<dbReference type="GO" id="GO:0015188">
    <property type="term" value="F:L-isoleucine transmembrane transporter activity"/>
    <property type="evidence" value="ECO:0007669"/>
    <property type="project" value="TreeGrafter"/>
</dbReference>
<evidence type="ECO:0000259" key="4">
    <source>
        <dbReference type="PROSITE" id="PS50893"/>
    </source>
</evidence>
<dbReference type="Gene3D" id="3.40.50.300">
    <property type="entry name" value="P-loop containing nucleotide triphosphate hydrolases"/>
    <property type="match status" value="1"/>
</dbReference>
<dbReference type="Pfam" id="PF12399">
    <property type="entry name" value="BCA_ABC_TP_C"/>
    <property type="match status" value="1"/>
</dbReference>
<dbReference type="GO" id="GO:0005886">
    <property type="term" value="C:plasma membrane"/>
    <property type="evidence" value="ECO:0007669"/>
    <property type="project" value="TreeGrafter"/>
</dbReference>
<dbReference type="RefSeq" id="WP_183399419.1">
    <property type="nucleotide sequence ID" value="NZ_JACIDS010000003.1"/>
</dbReference>
<evidence type="ECO:0000313" key="6">
    <source>
        <dbReference type="Proteomes" id="UP000553963"/>
    </source>
</evidence>
<dbReference type="GO" id="GO:0015808">
    <property type="term" value="P:L-alanine transport"/>
    <property type="evidence" value="ECO:0007669"/>
    <property type="project" value="TreeGrafter"/>
</dbReference>
<evidence type="ECO:0000256" key="2">
    <source>
        <dbReference type="ARBA" id="ARBA00022741"/>
    </source>
</evidence>
<dbReference type="GO" id="GO:0016887">
    <property type="term" value="F:ATP hydrolysis activity"/>
    <property type="evidence" value="ECO:0007669"/>
    <property type="project" value="InterPro"/>
</dbReference>
<dbReference type="InterPro" id="IPR003593">
    <property type="entry name" value="AAA+_ATPase"/>
</dbReference>
<dbReference type="GO" id="GO:1903806">
    <property type="term" value="P:L-isoleucine import across plasma membrane"/>
    <property type="evidence" value="ECO:0007669"/>
    <property type="project" value="TreeGrafter"/>
</dbReference>
<dbReference type="InterPro" id="IPR003439">
    <property type="entry name" value="ABC_transporter-like_ATP-bd"/>
</dbReference>
<dbReference type="PANTHER" id="PTHR45772">
    <property type="entry name" value="CONSERVED COMPONENT OF ABC TRANSPORTER FOR NATURAL AMINO ACIDS-RELATED"/>
    <property type="match status" value="1"/>
</dbReference>
<comment type="caution">
    <text evidence="5">The sequence shown here is derived from an EMBL/GenBank/DDBJ whole genome shotgun (WGS) entry which is preliminary data.</text>
</comment>